<gene>
    <name evidence="2" type="primary">safA</name>
    <name evidence="2" type="ORF">OE105_08020</name>
</gene>
<dbReference type="InterPro" id="IPR014248">
    <property type="entry name" value="Spore_coat_assembly_SafA"/>
</dbReference>
<proteinExistence type="predicted"/>
<dbReference type="Gene3D" id="3.10.350.10">
    <property type="entry name" value="LysM domain"/>
    <property type="match status" value="1"/>
</dbReference>
<dbReference type="RefSeq" id="WP_275419686.1">
    <property type="nucleotide sequence ID" value="NZ_CP106877.1"/>
</dbReference>
<evidence type="ECO:0000259" key="1">
    <source>
        <dbReference type="PROSITE" id="PS51782"/>
    </source>
</evidence>
<dbReference type="Proteomes" id="UP001164726">
    <property type="component" value="Chromosome"/>
</dbReference>
<protein>
    <submittedName>
        <fullName evidence="2">SafA/ExsA family spore coat assembly protein</fullName>
    </submittedName>
</protein>
<sequence length="380" mass="43120">MKIHIVQKGDTLWKIAQKYGVNFEQLKSMNTHLSNPDMIMPGMKIKIPNTGGTIKKEAPSYKKEMPTKKEYPKVEHPFKEMKPPTIPVEKEQPIGEMPKEKIKEVPKPIFMPKYPQPIHPEIDINNYYMVNMAKMQIDQTEPMMPPQMPPQMPPIKEMPEVDEEIPEMEESIETEEMPEQPAYYPQMMYPSIPCVPVTPVLPGTGIPCYPMPMGHMPMFMQPMTMSPSPEQMAMMVDPTGTSSPSYMDGAESMEEMPSEESPYNQQVSPQISPPMFMPYVPSPPIGMMGPGMMCGNWQPMGPSSNLSQTTDPMQYYPSMPMGNMGGNWAPGWQTVPVGENWMNYGPWMMSPMAQVPSMGYQPMDSGYFTSDMNQRNEDDE</sequence>
<dbReference type="AlphaFoldDB" id="A0A9E8LXN5"/>
<dbReference type="NCBIfam" id="TIGR02899">
    <property type="entry name" value="spore_safA"/>
    <property type="match status" value="1"/>
</dbReference>
<dbReference type="InterPro" id="IPR018392">
    <property type="entry name" value="LysM"/>
</dbReference>
<dbReference type="KEGG" id="fhl:OE105_08020"/>
<evidence type="ECO:0000313" key="2">
    <source>
        <dbReference type="EMBL" id="WAA11575.1"/>
    </source>
</evidence>
<evidence type="ECO:0000313" key="3">
    <source>
        <dbReference type="Proteomes" id="UP001164726"/>
    </source>
</evidence>
<dbReference type="Pfam" id="PF01476">
    <property type="entry name" value="LysM"/>
    <property type="match status" value="1"/>
</dbReference>
<dbReference type="EMBL" id="CP106877">
    <property type="protein sequence ID" value="WAA11575.1"/>
    <property type="molecule type" value="Genomic_DNA"/>
</dbReference>
<reference evidence="2" key="1">
    <citation type="submission" date="2022-09" db="EMBL/GenBank/DDBJ databases">
        <title>Complete Genomes of Fervidibacillus albus and Fervidibacillus halotolerans isolated from tidal flat sediments.</title>
        <authorList>
            <person name="Kwon K.K."/>
            <person name="Yang S.-H."/>
            <person name="Park M.J."/>
            <person name="Oh H.-M."/>
        </authorList>
    </citation>
    <scope>NUCLEOTIDE SEQUENCE</scope>
    <source>
        <strain evidence="2">MEBiC13594</strain>
    </source>
</reference>
<accession>A0A9E8LXN5</accession>
<keyword evidence="3" id="KW-1185">Reference proteome</keyword>
<name>A0A9E8LXN5_9BACI</name>
<organism evidence="2 3">
    <name type="scientific">Fervidibacillus halotolerans</name>
    <dbReference type="NCBI Taxonomy" id="2980027"/>
    <lineage>
        <taxon>Bacteria</taxon>
        <taxon>Bacillati</taxon>
        <taxon>Bacillota</taxon>
        <taxon>Bacilli</taxon>
        <taxon>Bacillales</taxon>
        <taxon>Bacillaceae</taxon>
        <taxon>Fervidibacillus</taxon>
    </lineage>
</organism>
<feature type="domain" description="LysM" evidence="1">
    <location>
        <begin position="2"/>
        <end position="47"/>
    </location>
</feature>
<dbReference type="PROSITE" id="PS51782">
    <property type="entry name" value="LYSM"/>
    <property type="match status" value="1"/>
</dbReference>
<dbReference type="SUPFAM" id="SSF54106">
    <property type="entry name" value="LysM domain"/>
    <property type="match status" value="1"/>
</dbReference>
<dbReference type="SMART" id="SM00257">
    <property type="entry name" value="LysM"/>
    <property type="match status" value="1"/>
</dbReference>
<dbReference type="CDD" id="cd00118">
    <property type="entry name" value="LysM"/>
    <property type="match status" value="1"/>
</dbReference>
<dbReference type="InterPro" id="IPR036779">
    <property type="entry name" value="LysM_dom_sf"/>
</dbReference>